<evidence type="ECO:0000256" key="3">
    <source>
        <dbReference type="SAM" id="MobiDB-lite"/>
    </source>
</evidence>
<gene>
    <name evidence="6" type="ORF">BVC80_1835g781</name>
</gene>
<dbReference type="InterPro" id="IPR002478">
    <property type="entry name" value="PUA"/>
</dbReference>
<feature type="domain" description="PUA" evidence="4">
    <location>
        <begin position="314"/>
        <end position="388"/>
    </location>
</feature>
<dbReference type="SMART" id="SM01136">
    <property type="entry name" value="DKCLD"/>
    <property type="match status" value="1"/>
</dbReference>
<feature type="domain" description="Dyskerin-like" evidence="5">
    <location>
        <begin position="65"/>
        <end position="123"/>
    </location>
</feature>
<dbReference type="Gene3D" id="3.30.2350.10">
    <property type="entry name" value="Pseudouridine synthase"/>
    <property type="match status" value="1"/>
</dbReference>
<dbReference type="FunFam" id="3.30.2350.10:FF:000001">
    <property type="entry name" value="H/ACA ribonucleoprotein complex subunit CBF5"/>
    <property type="match status" value="1"/>
</dbReference>
<feature type="compositionally biased region" description="Basic and acidic residues" evidence="3">
    <location>
        <begin position="560"/>
        <end position="577"/>
    </location>
</feature>
<dbReference type="PROSITE" id="PS50890">
    <property type="entry name" value="PUA"/>
    <property type="match status" value="1"/>
</dbReference>
<dbReference type="CDD" id="cd21148">
    <property type="entry name" value="PUA_Cbf5"/>
    <property type="match status" value="1"/>
</dbReference>
<feature type="region of interest" description="Disordered" evidence="3">
    <location>
        <begin position="464"/>
        <end position="594"/>
    </location>
</feature>
<evidence type="ECO:0000259" key="5">
    <source>
        <dbReference type="SMART" id="SM01136"/>
    </source>
</evidence>
<dbReference type="OMA" id="KYGRTNE"/>
<evidence type="ECO:0000256" key="1">
    <source>
        <dbReference type="ARBA" id="ARBA00008999"/>
    </source>
</evidence>
<dbReference type="InterPro" id="IPR002501">
    <property type="entry name" value="PsdUridine_synth_N"/>
</dbReference>
<dbReference type="InterPro" id="IPR012960">
    <property type="entry name" value="Dyskerin-like"/>
</dbReference>
<name>A0A200R6P3_MACCD</name>
<dbReference type="InterPro" id="IPR004521">
    <property type="entry name" value="Uncharacterised_CHP00451"/>
</dbReference>
<dbReference type="InParanoid" id="A0A200R6P3"/>
<dbReference type="NCBIfam" id="TIGR00425">
    <property type="entry name" value="CBF5"/>
    <property type="match status" value="1"/>
</dbReference>
<dbReference type="FunCoup" id="A0A200R6P3">
    <property type="interactions" value="3159"/>
</dbReference>
<evidence type="ECO:0000313" key="6">
    <source>
        <dbReference type="EMBL" id="OVA18343.1"/>
    </source>
</evidence>
<dbReference type="PANTHER" id="PTHR23127:SF0">
    <property type="entry name" value="H_ACA RIBONUCLEOPROTEIN COMPLEX SUBUNIT DKC1"/>
    <property type="match status" value="1"/>
</dbReference>
<dbReference type="GO" id="GO:0031429">
    <property type="term" value="C:box H/ACA snoRNP complex"/>
    <property type="evidence" value="ECO:0007669"/>
    <property type="project" value="TreeGrafter"/>
</dbReference>
<proteinExistence type="inferred from homology"/>
<dbReference type="InterPro" id="IPR032819">
    <property type="entry name" value="TruB_C"/>
</dbReference>
<dbReference type="EMBL" id="MVGT01000437">
    <property type="protein sequence ID" value="OVA18343.1"/>
    <property type="molecule type" value="Genomic_DNA"/>
</dbReference>
<dbReference type="CDD" id="cd02572">
    <property type="entry name" value="PseudoU_synth_hDyskerin"/>
    <property type="match status" value="1"/>
</dbReference>
<dbReference type="GO" id="GO:0031118">
    <property type="term" value="P:rRNA pseudouridine synthesis"/>
    <property type="evidence" value="ECO:0007669"/>
    <property type="project" value="TreeGrafter"/>
</dbReference>
<dbReference type="Pfam" id="PF16198">
    <property type="entry name" value="TruB_C_2"/>
    <property type="match status" value="1"/>
</dbReference>
<dbReference type="SUPFAM" id="SSF88697">
    <property type="entry name" value="PUA domain-like"/>
    <property type="match status" value="1"/>
</dbReference>
<dbReference type="InterPro" id="IPR004802">
    <property type="entry name" value="tRNA_PsdUridine_synth_B_fam"/>
</dbReference>
<dbReference type="SUPFAM" id="SSF55120">
    <property type="entry name" value="Pseudouridine synthase"/>
    <property type="match status" value="1"/>
</dbReference>
<comment type="caution">
    <text evidence="6">The sequence shown here is derived from an EMBL/GenBank/DDBJ whole genome shotgun (WGS) entry which is preliminary data.</text>
</comment>
<evidence type="ECO:0000256" key="2">
    <source>
        <dbReference type="ARBA" id="ARBA00023235"/>
    </source>
</evidence>
<dbReference type="GO" id="GO:0031120">
    <property type="term" value="P:snRNA pseudouridine synthesis"/>
    <property type="evidence" value="ECO:0007669"/>
    <property type="project" value="TreeGrafter"/>
</dbReference>
<sequence length="594" mass="66548">MSEVEFSRSEKKKSNKKNRNKDETQKPDQENGQPKSLFPLTDSDSAQKEAVDYLIKPQTFTPTLDTSQWPILLKNYDRLNVRTGHYTPLPSGYSPLKRPLAEYIRYGILNLDKPANPSSHEVVAWIKRILRVEKTGHSGTLDPKVTGNLIVCIDRATRLVKSQQGAGKEYVCIARLHSSVPDVAKVARALETLTGAVFQRPPLISAVKRQLRIRTIYESKLLEYDPDKHLVVFWISCEAGTYVRTLCVHLGLILGVGGHMQELRRVRSGISGEKDNMVTMHDVMDAQWVYDNYRDETYLRRVIMPLEVLLTSYKRLVVKDSAVNAICYGAKLMIPGLLRFENGIENGEEVVLMTTKGEAIALGIAEMTTAVMATCDHGVVAKIKRVVMDRDTYPRKWGLGPKASMKKKMIAEGKLDKHGKPKEDTPAEWLRNVVLPAGGDSVVAGLAAATEPVAVKVDGNVVDDEKKKKKDKEGEDGESRKRKLEENSGTPVSTKKVKVDEDGEKKKKKKKGDENGEVGLSDGEKSEKKEKKKKKEKEMVEPGSPVEEKSEKKKKKNKNKKAEEDGNKSEGDGEKSEKKKKKEKKKNKDSDQDE</sequence>
<dbReference type="AlphaFoldDB" id="A0A200R6P3"/>
<dbReference type="GO" id="GO:0003723">
    <property type="term" value="F:RNA binding"/>
    <property type="evidence" value="ECO:0007669"/>
    <property type="project" value="InterPro"/>
</dbReference>
<dbReference type="Pfam" id="PF01472">
    <property type="entry name" value="PUA"/>
    <property type="match status" value="1"/>
</dbReference>
<feature type="compositionally biased region" description="Basic and acidic residues" evidence="3">
    <location>
        <begin position="464"/>
        <end position="486"/>
    </location>
</feature>
<dbReference type="InterPro" id="IPR015947">
    <property type="entry name" value="PUA-like_sf"/>
</dbReference>
<dbReference type="STRING" id="56857.A0A200R6P3"/>
<comment type="similarity">
    <text evidence="1">Belongs to the pseudouridine synthase TruB family.</text>
</comment>
<dbReference type="GO" id="GO:1990481">
    <property type="term" value="P:mRNA pseudouridine synthesis"/>
    <property type="evidence" value="ECO:0007669"/>
    <property type="project" value="TreeGrafter"/>
</dbReference>
<reference evidence="6 7" key="1">
    <citation type="journal article" date="2017" name="Mol. Plant">
        <title>The Genome of Medicinal Plant Macleaya cordata Provides New Insights into Benzylisoquinoline Alkaloids Metabolism.</title>
        <authorList>
            <person name="Liu X."/>
            <person name="Liu Y."/>
            <person name="Huang P."/>
            <person name="Ma Y."/>
            <person name="Qing Z."/>
            <person name="Tang Q."/>
            <person name="Cao H."/>
            <person name="Cheng P."/>
            <person name="Zheng Y."/>
            <person name="Yuan Z."/>
            <person name="Zhou Y."/>
            <person name="Liu J."/>
            <person name="Tang Z."/>
            <person name="Zhuo Y."/>
            <person name="Zhang Y."/>
            <person name="Yu L."/>
            <person name="Huang J."/>
            <person name="Yang P."/>
            <person name="Peng Q."/>
            <person name="Zhang J."/>
            <person name="Jiang W."/>
            <person name="Zhang Z."/>
            <person name="Lin K."/>
            <person name="Ro D.K."/>
            <person name="Chen X."/>
            <person name="Xiong X."/>
            <person name="Shang Y."/>
            <person name="Huang S."/>
            <person name="Zeng J."/>
        </authorList>
    </citation>
    <scope>NUCLEOTIDE SEQUENCE [LARGE SCALE GENOMIC DNA]</scope>
    <source>
        <strain evidence="7">cv. BLH2017</strain>
        <tissue evidence="6">Root</tissue>
    </source>
</reference>
<feature type="compositionally biased region" description="Basic and acidic residues" evidence="3">
    <location>
        <begin position="20"/>
        <end position="29"/>
    </location>
</feature>
<organism evidence="6 7">
    <name type="scientific">Macleaya cordata</name>
    <name type="common">Five-seeded plume-poppy</name>
    <name type="synonym">Bocconia cordata</name>
    <dbReference type="NCBI Taxonomy" id="56857"/>
    <lineage>
        <taxon>Eukaryota</taxon>
        <taxon>Viridiplantae</taxon>
        <taxon>Streptophyta</taxon>
        <taxon>Embryophyta</taxon>
        <taxon>Tracheophyta</taxon>
        <taxon>Spermatophyta</taxon>
        <taxon>Magnoliopsida</taxon>
        <taxon>Ranunculales</taxon>
        <taxon>Papaveraceae</taxon>
        <taxon>Papaveroideae</taxon>
        <taxon>Macleaya</taxon>
    </lineage>
</organism>
<dbReference type="PANTHER" id="PTHR23127">
    <property type="entry name" value="CENTROMERE/MICROTUBULE BINDING PROTEIN CBF5"/>
    <property type="match status" value="1"/>
</dbReference>
<dbReference type="GO" id="GO:0000495">
    <property type="term" value="P:box H/ACA sno(s)RNA 3'-end processing"/>
    <property type="evidence" value="ECO:0007669"/>
    <property type="project" value="TreeGrafter"/>
</dbReference>
<feature type="region of interest" description="Disordered" evidence="3">
    <location>
        <begin position="1"/>
        <end position="42"/>
    </location>
</feature>
<feature type="compositionally biased region" description="Basic residues" evidence="3">
    <location>
        <begin position="10"/>
        <end position="19"/>
    </location>
</feature>
<dbReference type="Proteomes" id="UP000195402">
    <property type="component" value="Unassembled WGS sequence"/>
</dbReference>
<keyword evidence="7" id="KW-1185">Reference proteome</keyword>
<dbReference type="NCBIfam" id="TIGR00451">
    <property type="entry name" value="unchar_dom_2"/>
    <property type="match status" value="1"/>
</dbReference>
<dbReference type="GO" id="GO:0009982">
    <property type="term" value="F:pseudouridine synthase activity"/>
    <property type="evidence" value="ECO:0007669"/>
    <property type="project" value="InterPro"/>
</dbReference>
<dbReference type="OrthoDB" id="10250002at2759"/>
<dbReference type="Pfam" id="PF01509">
    <property type="entry name" value="TruB_N"/>
    <property type="match status" value="1"/>
</dbReference>
<dbReference type="Pfam" id="PF08068">
    <property type="entry name" value="DKCLD"/>
    <property type="match status" value="1"/>
</dbReference>
<dbReference type="Gene3D" id="2.30.130.10">
    <property type="entry name" value="PUA domain"/>
    <property type="match status" value="1"/>
</dbReference>
<keyword evidence="2" id="KW-0413">Isomerase</keyword>
<dbReference type="NCBIfam" id="NF003280">
    <property type="entry name" value="PRK04270.1"/>
    <property type="match status" value="1"/>
</dbReference>
<protein>
    <submittedName>
        <fullName evidence="6">Pseudouridine synthase/archaeosine transglycosylase</fullName>
    </submittedName>
</protein>
<evidence type="ECO:0000259" key="4">
    <source>
        <dbReference type="SMART" id="SM00359"/>
    </source>
</evidence>
<dbReference type="SMART" id="SM00359">
    <property type="entry name" value="PUA"/>
    <property type="match status" value="1"/>
</dbReference>
<dbReference type="InterPro" id="IPR020103">
    <property type="entry name" value="PsdUridine_synth_cat_dom_sf"/>
</dbReference>
<dbReference type="InterPro" id="IPR036974">
    <property type="entry name" value="PUA_sf"/>
</dbReference>
<evidence type="ECO:0000313" key="7">
    <source>
        <dbReference type="Proteomes" id="UP000195402"/>
    </source>
</evidence>
<accession>A0A200R6P3</accession>
<feature type="compositionally biased region" description="Basic and acidic residues" evidence="3">
    <location>
        <begin position="536"/>
        <end position="551"/>
    </location>
</feature>